<sequence length="119" mass="13648">MLAQLQALEQTIIAMKKQYAVTATELANLKQRVANDDSPKQINALQTKLNQALLDIETYHDRIDSMQQTQVALEQQVEDLYQQNQTLISQNQDLKDKNALAISRAEVIRDWLSKIDRPN</sequence>
<dbReference type="RefSeq" id="WP_078317798.1">
    <property type="nucleotide sequence ID" value="NZ_MUYV01000006.1"/>
</dbReference>
<evidence type="ECO:0000256" key="1">
    <source>
        <dbReference type="SAM" id="Coils"/>
    </source>
</evidence>
<keyword evidence="3" id="KW-1185">Reference proteome</keyword>
<dbReference type="Gene3D" id="1.20.5.340">
    <property type="match status" value="1"/>
</dbReference>
<evidence type="ECO:0000313" key="2">
    <source>
        <dbReference type="EMBL" id="OOS24962.1"/>
    </source>
</evidence>
<protein>
    <submittedName>
        <fullName evidence="2">Uncharacterized protein</fullName>
    </submittedName>
</protein>
<accession>A0A1T0CRJ7</accession>
<reference evidence="2 3" key="1">
    <citation type="submission" date="2017-02" db="EMBL/GenBank/DDBJ databases">
        <title>Draft genome sequence of Moraxella porci CCUG 54912T type strain.</title>
        <authorList>
            <person name="Salva-Serra F."/>
            <person name="Engstrom-Jakobsson H."/>
            <person name="Thorell K."/>
            <person name="Jaen-Luchoro D."/>
            <person name="Gonzales-Siles L."/>
            <person name="Karlsson R."/>
            <person name="Yazdan S."/>
            <person name="Boulund F."/>
            <person name="Johnning A."/>
            <person name="Engstrand L."/>
            <person name="Kristiansson E."/>
            <person name="Moore E."/>
        </authorList>
    </citation>
    <scope>NUCLEOTIDE SEQUENCE [LARGE SCALE GENOMIC DNA]</scope>
    <source>
        <strain evidence="2 3">CCUG 54912</strain>
    </source>
</reference>
<dbReference type="AlphaFoldDB" id="A0A1T0CRJ7"/>
<organism evidence="2 3">
    <name type="scientific">Moraxella porci DSM 25326</name>
    <dbReference type="NCBI Taxonomy" id="573983"/>
    <lineage>
        <taxon>Bacteria</taxon>
        <taxon>Pseudomonadati</taxon>
        <taxon>Pseudomonadota</taxon>
        <taxon>Gammaproteobacteria</taxon>
        <taxon>Moraxellales</taxon>
        <taxon>Moraxellaceae</taxon>
        <taxon>Moraxella</taxon>
    </lineage>
</organism>
<comment type="caution">
    <text evidence="2">The sequence shown here is derived from an EMBL/GenBank/DDBJ whole genome shotgun (WGS) entry which is preliminary data.</text>
</comment>
<name>A0A1T0CRJ7_9GAMM</name>
<dbReference type="STRING" id="573983.B0681_05765"/>
<feature type="coiled-coil region" evidence="1">
    <location>
        <begin position="42"/>
        <end position="97"/>
    </location>
</feature>
<keyword evidence="1" id="KW-0175">Coiled coil</keyword>
<gene>
    <name evidence="2" type="ORF">B0681_05765</name>
</gene>
<dbReference type="EMBL" id="MUYV01000006">
    <property type="protein sequence ID" value="OOS24962.1"/>
    <property type="molecule type" value="Genomic_DNA"/>
</dbReference>
<proteinExistence type="predicted"/>
<evidence type="ECO:0000313" key="3">
    <source>
        <dbReference type="Proteomes" id="UP000190683"/>
    </source>
</evidence>
<dbReference type="Proteomes" id="UP000190683">
    <property type="component" value="Unassembled WGS sequence"/>
</dbReference>